<dbReference type="EMBL" id="UGHJ01000001">
    <property type="protein sequence ID" value="STO69265.1"/>
    <property type="molecule type" value="Genomic_DNA"/>
</dbReference>
<proteinExistence type="predicted"/>
<comment type="caution">
    <text evidence="1">The sequence shown here is derived from an EMBL/GenBank/DDBJ whole genome shotgun (WGS) entry which is preliminary data.</text>
</comment>
<name>A0AB38HAV1_9PAST</name>
<dbReference type="Proteomes" id="UP000254496">
    <property type="component" value="Unassembled WGS sequence"/>
</dbReference>
<accession>A0AB38HAV1</accession>
<evidence type="ECO:0000313" key="2">
    <source>
        <dbReference type="Proteomes" id="UP000254496"/>
    </source>
</evidence>
<protein>
    <submittedName>
        <fullName evidence="1">Sulfate transport protein cysz</fullName>
    </submittedName>
</protein>
<reference evidence="1 2" key="1">
    <citation type="submission" date="2018-06" db="EMBL/GenBank/DDBJ databases">
        <authorList>
            <consortium name="Pathogen Informatics"/>
            <person name="Doyle S."/>
        </authorList>
    </citation>
    <scope>NUCLEOTIDE SEQUENCE [LARGE SCALE GENOMIC DNA]</scope>
    <source>
        <strain evidence="1 2">NCTC8540</strain>
    </source>
</reference>
<dbReference type="AlphaFoldDB" id="A0AB38HAV1"/>
<dbReference type="RefSeq" id="WP_115073313.1">
    <property type="nucleotide sequence ID" value="NZ_UGHE01000002.1"/>
</dbReference>
<sequence length="105" mass="12357">MRDKHKQKHTINRANQIAYKYLKQTQKAIIHCNALGFTVLKIDFMGIKPRIEVQISGNQSIVNELIESRKAVRYAFGNNENLGRWEGYYTMLEGIRVCWQSKRQE</sequence>
<gene>
    <name evidence="1" type="ORF">NCTC8540_01796</name>
</gene>
<evidence type="ECO:0000313" key="1">
    <source>
        <dbReference type="EMBL" id="STO69265.1"/>
    </source>
</evidence>
<organism evidence="1 2">
    <name type="scientific">Canicola haemoglobinophilus</name>
    <dbReference type="NCBI Taxonomy" id="733"/>
    <lineage>
        <taxon>Bacteria</taxon>
        <taxon>Pseudomonadati</taxon>
        <taxon>Pseudomonadota</taxon>
        <taxon>Gammaproteobacteria</taxon>
        <taxon>Pasteurellales</taxon>
        <taxon>Pasteurellaceae</taxon>
        <taxon>Canicola</taxon>
    </lineage>
</organism>